<protein>
    <submittedName>
        <fullName evidence="1">Uncharacterized protein</fullName>
    </submittedName>
</protein>
<sequence length="31" mass="3752">MVMQPQMACKQIKSQEFYSLHQHFLLDDLEI</sequence>
<evidence type="ECO:0000313" key="1">
    <source>
        <dbReference type="EMBL" id="MBX53342.1"/>
    </source>
</evidence>
<reference evidence="1" key="1">
    <citation type="submission" date="2018-02" db="EMBL/GenBank/DDBJ databases">
        <title>Rhizophora mucronata_Transcriptome.</title>
        <authorList>
            <person name="Meera S.P."/>
            <person name="Sreeshan A."/>
            <person name="Augustine A."/>
        </authorList>
    </citation>
    <scope>NUCLEOTIDE SEQUENCE</scope>
    <source>
        <tissue evidence="1">Leaf</tissue>
    </source>
</reference>
<dbReference type="EMBL" id="GGEC01072858">
    <property type="protein sequence ID" value="MBX53342.1"/>
    <property type="molecule type" value="Transcribed_RNA"/>
</dbReference>
<dbReference type="AlphaFoldDB" id="A0A2P2PF53"/>
<proteinExistence type="predicted"/>
<name>A0A2P2PF53_RHIMU</name>
<organism evidence="1">
    <name type="scientific">Rhizophora mucronata</name>
    <name type="common">Asiatic mangrove</name>
    <dbReference type="NCBI Taxonomy" id="61149"/>
    <lineage>
        <taxon>Eukaryota</taxon>
        <taxon>Viridiplantae</taxon>
        <taxon>Streptophyta</taxon>
        <taxon>Embryophyta</taxon>
        <taxon>Tracheophyta</taxon>
        <taxon>Spermatophyta</taxon>
        <taxon>Magnoliopsida</taxon>
        <taxon>eudicotyledons</taxon>
        <taxon>Gunneridae</taxon>
        <taxon>Pentapetalae</taxon>
        <taxon>rosids</taxon>
        <taxon>fabids</taxon>
        <taxon>Malpighiales</taxon>
        <taxon>Rhizophoraceae</taxon>
        <taxon>Rhizophora</taxon>
    </lineage>
</organism>
<accession>A0A2P2PF53</accession>